<evidence type="ECO:0000313" key="5">
    <source>
        <dbReference type="EMBL" id="HIQ97200.1"/>
    </source>
</evidence>
<name>A0A9D0ZYK8_9FIRM</name>
<dbReference type="Gene3D" id="1.10.10.60">
    <property type="entry name" value="Homeodomain-like"/>
    <property type="match status" value="2"/>
</dbReference>
<dbReference type="Pfam" id="PF10114">
    <property type="entry name" value="PocR"/>
    <property type="match status" value="1"/>
</dbReference>
<dbReference type="InterPro" id="IPR018062">
    <property type="entry name" value="HTH_AraC-typ_CS"/>
</dbReference>
<dbReference type="PRINTS" id="PR00032">
    <property type="entry name" value="HTHARAC"/>
</dbReference>
<reference evidence="5" key="1">
    <citation type="submission" date="2020-10" db="EMBL/GenBank/DDBJ databases">
        <authorList>
            <person name="Gilroy R."/>
        </authorList>
    </citation>
    <scope>NUCLEOTIDE SEQUENCE</scope>
    <source>
        <strain evidence="5">ChiSjej3B21-11622</strain>
    </source>
</reference>
<comment type="caution">
    <text evidence="5">The sequence shown here is derived from an EMBL/GenBank/DDBJ whole genome shotgun (WGS) entry which is preliminary data.</text>
</comment>
<feature type="domain" description="HTH araC/xylS-type" evidence="4">
    <location>
        <begin position="320"/>
        <end position="416"/>
    </location>
</feature>
<dbReference type="InterPro" id="IPR018771">
    <property type="entry name" value="PocR_dom"/>
</dbReference>
<evidence type="ECO:0000256" key="2">
    <source>
        <dbReference type="ARBA" id="ARBA00023125"/>
    </source>
</evidence>
<gene>
    <name evidence="5" type="ORF">IAB26_11635</name>
</gene>
<dbReference type="EMBL" id="DVFT01000171">
    <property type="protein sequence ID" value="HIQ97200.1"/>
    <property type="molecule type" value="Genomic_DNA"/>
</dbReference>
<organism evidence="5 6">
    <name type="scientific">Candidatus Limivivens merdigallinarum</name>
    <dbReference type="NCBI Taxonomy" id="2840859"/>
    <lineage>
        <taxon>Bacteria</taxon>
        <taxon>Bacillati</taxon>
        <taxon>Bacillota</taxon>
        <taxon>Clostridia</taxon>
        <taxon>Lachnospirales</taxon>
        <taxon>Lachnospiraceae</taxon>
        <taxon>Lachnospiraceae incertae sedis</taxon>
        <taxon>Candidatus Limivivens</taxon>
    </lineage>
</organism>
<keyword evidence="2" id="KW-0238">DNA-binding</keyword>
<evidence type="ECO:0000313" key="6">
    <source>
        <dbReference type="Proteomes" id="UP000886886"/>
    </source>
</evidence>
<reference evidence="5" key="2">
    <citation type="journal article" date="2021" name="PeerJ">
        <title>Extensive microbial diversity within the chicken gut microbiome revealed by metagenomics and culture.</title>
        <authorList>
            <person name="Gilroy R."/>
            <person name="Ravi A."/>
            <person name="Getino M."/>
            <person name="Pursley I."/>
            <person name="Horton D.L."/>
            <person name="Alikhan N.F."/>
            <person name="Baker D."/>
            <person name="Gharbi K."/>
            <person name="Hall N."/>
            <person name="Watson M."/>
            <person name="Adriaenssens E.M."/>
            <person name="Foster-Nyarko E."/>
            <person name="Jarju S."/>
            <person name="Secka A."/>
            <person name="Antonio M."/>
            <person name="Oren A."/>
            <person name="Chaudhuri R.R."/>
            <person name="La Ragione R."/>
            <person name="Hildebrand F."/>
            <person name="Pallen M.J."/>
        </authorList>
    </citation>
    <scope>NUCLEOTIDE SEQUENCE</scope>
    <source>
        <strain evidence="5">ChiSjej3B21-11622</strain>
    </source>
</reference>
<evidence type="ECO:0000256" key="1">
    <source>
        <dbReference type="ARBA" id="ARBA00023015"/>
    </source>
</evidence>
<accession>A0A9D0ZYK8</accession>
<sequence>MQPLLYTIIEKRRLHEMLETFYQCISLPIQVLDENGEILDKYGEQNSYCSIFKSYLPKDDSCEKLHSSASKLAMSLGETYIFACHSNLNHIVFPLSNNNVLLGSILIGPFLMDTPDSLLLADIAKRYDIPTIPLLELYEEANTLPLLEPSKVTHISRLLFYMFSGLVIDSRNQFMINHNKLYQQSKINESIQQYKATEHIHKRAYPYEKEKALITKLKTGDTQKAKALLNDLLGYVFFAEGNNLEVVKSRALELSSLLSRAAIEGGATSDSVLKINNQFLMSLQKIKTLDDLCYRLQETIDVFTDCMFNYIPSKSNEIIKKAIRYISKNFTRNLTLDEVANHVHLNPTYFSTLFKQSTGSSFKEYLNMVRIEESKRLLANTDYSIIDISLATGFEDQSYFSKVFKKFTGLTPKQYR</sequence>
<dbReference type="Pfam" id="PF12833">
    <property type="entry name" value="HTH_18"/>
    <property type="match status" value="1"/>
</dbReference>
<proteinExistence type="predicted"/>
<dbReference type="Proteomes" id="UP000886886">
    <property type="component" value="Unassembled WGS sequence"/>
</dbReference>
<dbReference type="PANTHER" id="PTHR43280">
    <property type="entry name" value="ARAC-FAMILY TRANSCRIPTIONAL REGULATOR"/>
    <property type="match status" value="1"/>
</dbReference>
<dbReference type="PROSITE" id="PS01124">
    <property type="entry name" value="HTH_ARAC_FAMILY_2"/>
    <property type="match status" value="1"/>
</dbReference>
<protein>
    <submittedName>
        <fullName evidence="5">PocR ligand-binding domain-containing protein</fullName>
    </submittedName>
</protein>
<dbReference type="InterPro" id="IPR018060">
    <property type="entry name" value="HTH_AraC"/>
</dbReference>
<keyword evidence="3" id="KW-0804">Transcription</keyword>
<dbReference type="InterPro" id="IPR020449">
    <property type="entry name" value="Tscrpt_reg_AraC-type_HTH"/>
</dbReference>
<dbReference type="GO" id="GO:0043565">
    <property type="term" value="F:sequence-specific DNA binding"/>
    <property type="evidence" value="ECO:0007669"/>
    <property type="project" value="InterPro"/>
</dbReference>
<evidence type="ECO:0000259" key="4">
    <source>
        <dbReference type="PROSITE" id="PS01124"/>
    </source>
</evidence>
<dbReference type="AlphaFoldDB" id="A0A9D0ZYK8"/>
<keyword evidence="1" id="KW-0805">Transcription regulation</keyword>
<dbReference type="InterPro" id="IPR009057">
    <property type="entry name" value="Homeodomain-like_sf"/>
</dbReference>
<dbReference type="SUPFAM" id="SSF46689">
    <property type="entry name" value="Homeodomain-like"/>
    <property type="match status" value="2"/>
</dbReference>
<dbReference type="SMART" id="SM00342">
    <property type="entry name" value="HTH_ARAC"/>
    <property type="match status" value="1"/>
</dbReference>
<evidence type="ECO:0000256" key="3">
    <source>
        <dbReference type="ARBA" id="ARBA00023163"/>
    </source>
</evidence>
<dbReference type="PANTHER" id="PTHR43280:SF28">
    <property type="entry name" value="HTH-TYPE TRANSCRIPTIONAL ACTIVATOR RHAS"/>
    <property type="match status" value="1"/>
</dbReference>
<dbReference type="GO" id="GO:0003700">
    <property type="term" value="F:DNA-binding transcription factor activity"/>
    <property type="evidence" value="ECO:0007669"/>
    <property type="project" value="InterPro"/>
</dbReference>
<dbReference type="PROSITE" id="PS00041">
    <property type="entry name" value="HTH_ARAC_FAMILY_1"/>
    <property type="match status" value="1"/>
</dbReference>